<dbReference type="InterPro" id="IPR008920">
    <property type="entry name" value="TF_FadR/GntR_C"/>
</dbReference>
<keyword evidence="1" id="KW-0805">Transcription regulation</keyword>
<protein>
    <recommendedName>
        <fullName evidence="6">GntR C-terminal domain-containing protein</fullName>
    </recommendedName>
</protein>
<dbReference type="AlphaFoldDB" id="C0B6I3"/>
<dbReference type="HOGENOM" id="CLU_3116785_0_0_9"/>
<evidence type="ECO:0000256" key="1">
    <source>
        <dbReference type="ARBA" id="ARBA00023015"/>
    </source>
</evidence>
<evidence type="ECO:0000256" key="3">
    <source>
        <dbReference type="ARBA" id="ARBA00023163"/>
    </source>
</evidence>
<dbReference type="EMBL" id="ABVR01000036">
    <property type="protein sequence ID" value="EEG90903.1"/>
    <property type="molecule type" value="Genomic_DNA"/>
</dbReference>
<accession>C0B6I3</accession>
<keyword evidence="3" id="KW-0804">Transcription</keyword>
<proteinExistence type="predicted"/>
<dbReference type="Proteomes" id="UP000003793">
    <property type="component" value="Unassembled WGS sequence"/>
</dbReference>
<keyword evidence="2" id="KW-0238">DNA-binding</keyword>
<dbReference type="GO" id="GO:0003677">
    <property type="term" value="F:DNA binding"/>
    <property type="evidence" value="ECO:0007669"/>
    <property type="project" value="UniProtKB-KW"/>
</dbReference>
<name>C0B6I3_9FIRM</name>
<sequence>MVSEGDYAKVSIKEHGRILKALQEHNVEAAEKEMYAHIMRSRDDMLTYYK</sequence>
<dbReference type="Gene3D" id="1.20.120.530">
    <property type="entry name" value="GntR ligand-binding domain-like"/>
    <property type="match status" value="1"/>
</dbReference>
<evidence type="ECO:0000256" key="2">
    <source>
        <dbReference type="ARBA" id="ARBA00023125"/>
    </source>
</evidence>
<reference evidence="4 5" key="1">
    <citation type="submission" date="2009-02" db="EMBL/GenBank/DDBJ databases">
        <authorList>
            <person name="Fulton L."/>
            <person name="Clifton S."/>
            <person name="Fulton B."/>
            <person name="Xu J."/>
            <person name="Minx P."/>
            <person name="Pepin K.H."/>
            <person name="Johnson M."/>
            <person name="Bhonagiri V."/>
            <person name="Nash W.E."/>
            <person name="Mardis E.R."/>
            <person name="Wilson R.K."/>
        </authorList>
    </citation>
    <scope>NUCLEOTIDE SEQUENCE [LARGE SCALE GENOMIC DNA]</scope>
    <source>
        <strain evidence="4 5">ATCC 27758</strain>
    </source>
</reference>
<evidence type="ECO:0000313" key="5">
    <source>
        <dbReference type="Proteomes" id="UP000003793"/>
    </source>
</evidence>
<evidence type="ECO:0008006" key="6">
    <source>
        <dbReference type="Google" id="ProtNLM"/>
    </source>
</evidence>
<comment type="caution">
    <text evidence="4">The sequence shown here is derived from an EMBL/GenBank/DDBJ whole genome shotgun (WGS) entry which is preliminary data.</text>
</comment>
<organism evidence="4 5">
    <name type="scientific">Coprococcus comes ATCC 27758</name>
    <dbReference type="NCBI Taxonomy" id="470146"/>
    <lineage>
        <taxon>Bacteria</taxon>
        <taxon>Bacillati</taxon>
        <taxon>Bacillota</taxon>
        <taxon>Clostridia</taxon>
        <taxon>Lachnospirales</taxon>
        <taxon>Lachnospiraceae</taxon>
        <taxon>Coprococcus</taxon>
    </lineage>
</organism>
<gene>
    <name evidence="4" type="ORF">COPCOM_00754</name>
</gene>
<reference evidence="4 5" key="2">
    <citation type="submission" date="2009-03" db="EMBL/GenBank/DDBJ databases">
        <title>Draft genome sequence of Coprococcus comes (ATCC 27758).</title>
        <authorList>
            <person name="Sudarsanam P."/>
            <person name="Ley R."/>
            <person name="Guruge J."/>
            <person name="Turnbaugh P.J."/>
            <person name="Mahowald M."/>
            <person name="Liep D."/>
            <person name="Gordon J."/>
        </authorList>
    </citation>
    <scope>NUCLEOTIDE SEQUENCE [LARGE SCALE GENOMIC DNA]</scope>
    <source>
        <strain evidence="4 5">ATCC 27758</strain>
    </source>
</reference>
<evidence type="ECO:0000313" key="4">
    <source>
        <dbReference type="EMBL" id="EEG90903.1"/>
    </source>
</evidence>
<dbReference type="SUPFAM" id="SSF48008">
    <property type="entry name" value="GntR ligand-binding domain-like"/>
    <property type="match status" value="1"/>
</dbReference>